<comment type="similarity">
    <text evidence="1">Belongs to the ROK (NagC/XylR) family.</text>
</comment>
<evidence type="ECO:0000313" key="3">
    <source>
        <dbReference type="EMBL" id="EPX75403.1"/>
    </source>
</evidence>
<evidence type="ECO:0000313" key="4">
    <source>
        <dbReference type="Proteomes" id="UP000015347"/>
    </source>
</evidence>
<protein>
    <submittedName>
        <fullName evidence="3">Transcriptional regulator FrcR for fructose utilization, ROK family</fullName>
    </submittedName>
</protein>
<dbReference type="OrthoDB" id="49685at2"/>
<dbReference type="PANTHER" id="PTHR18964">
    <property type="entry name" value="ROK (REPRESSOR, ORF, KINASE) FAMILY"/>
    <property type="match status" value="1"/>
</dbReference>
<dbReference type="Pfam" id="PF13412">
    <property type="entry name" value="HTH_24"/>
    <property type="match status" value="1"/>
</dbReference>
<dbReference type="RefSeq" id="WP_020043648.1">
    <property type="nucleotide sequence ID" value="NZ_KE557302.1"/>
</dbReference>
<dbReference type="AlphaFoldDB" id="S9Q6Y1"/>
<dbReference type="STRING" id="1123237.Salmuc_03659"/>
<comment type="caution">
    <text evidence="3">The sequence shown here is derived from an EMBL/GenBank/DDBJ whole genome shotgun (WGS) entry which is preliminary data.</text>
</comment>
<dbReference type="PANTHER" id="PTHR18964:SF149">
    <property type="entry name" value="BIFUNCTIONAL UDP-N-ACETYLGLUCOSAMINE 2-EPIMERASE_N-ACETYLMANNOSAMINE KINASE"/>
    <property type="match status" value="1"/>
</dbReference>
<name>S9Q6Y1_9RHOB</name>
<dbReference type="Gene3D" id="1.10.10.10">
    <property type="entry name" value="Winged helix-like DNA-binding domain superfamily/Winged helix DNA-binding domain"/>
    <property type="match status" value="1"/>
</dbReference>
<sequence>MRETGAAGRDTAVIPSSVRGSNQSGLRAHNERLVLSILRRHGPLAKAPISRMTGLSAQTVSVIMRRLEEDGLLLRGEPVRGKVGQPSVPMALNPEGALFFGLKIGRRSLDLVMIDFTGGVLGRRRMTHAYPDPDKTVRFAVEGVQAMLDRLDVPLRGRVCGLGIATPFFLWDWARAIGVPPSDMASWRTRDIAAEIEAGVGLPTFLQNDATSACGAELVFGEARDSQDFVYFYIGFFVGGGLVLDGRLHTGRTGNSAALGSMPVPGPDGGSRQLIEVASLACLERLVVAEGLSAESLWEEPETWSVPVRLVDQWIAEAADGLAHAIAASASIVDIGSALIDGWLPATVRAELVRAVRARINDIDLAGLAPPAIETGSVGPDARALGAASLPLSESFLVDPSAMLKP</sequence>
<feature type="region of interest" description="Disordered" evidence="2">
    <location>
        <begin position="1"/>
        <end position="25"/>
    </location>
</feature>
<proteinExistence type="inferred from homology"/>
<dbReference type="InterPro" id="IPR036390">
    <property type="entry name" value="WH_DNA-bd_sf"/>
</dbReference>
<dbReference type="SUPFAM" id="SSF46785">
    <property type="entry name" value="Winged helix' DNA-binding domain"/>
    <property type="match status" value="1"/>
</dbReference>
<dbReference type="SUPFAM" id="SSF53067">
    <property type="entry name" value="Actin-like ATPase domain"/>
    <property type="match status" value="1"/>
</dbReference>
<keyword evidence="4" id="KW-1185">Reference proteome</keyword>
<dbReference type="HOGENOM" id="CLU_036604_13_0_5"/>
<dbReference type="Pfam" id="PF00480">
    <property type="entry name" value="ROK"/>
    <property type="match status" value="1"/>
</dbReference>
<dbReference type="eggNOG" id="COG1940">
    <property type="taxonomic scope" value="Bacteria"/>
</dbReference>
<dbReference type="eggNOG" id="COG2345">
    <property type="taxonomic scope" value="Bacteria"/>
</dbReference>
<dbReference type="Gene3D" id="3.30.420.40">
    <property type="match status" value="2"/>
</dbReference>
<dbReference type="InterPro" id="IPR000600">
    <property type="entry name" value="ROK"/>
</dbReference>
<organism evidence="3 4">
    <name type="scientific">Salipiger mucosus DSM 16094</name>
    <dbReference type="NCBI Taxonomy" id="1123237"/>
    <lineage>
        <taxon>Bacteria</taxon>
        <taxon>Pseudomonadati</taxon>
        <taxon>Pseudomonadota</taxon>
        <taxon>Alphaproteobacteria</taxon>
        <taxon>Rhodobacterales</taxon>
        <taxon>Roseobacteraceae</taxon>
        <taxon>Salipiger</taxon>
    </lineage>
</organism>
<gene>
    <name evidence="3" type="ORF">Salmuc_03659</name>
</gene>
<evidence type="ECO:0000256" key="1">
    <source>
        <dbReference type="ARBA" id="ARBA00006479"/>
    </source>
</evidence>
<dbReference type="Proteomes" id="UP000015347">
    <property type="component" value="Unassembled WGS sequence"/>
</dbReference>
<dbReference type="EMBL" id="APVH01000084">
    <property type="protein sequence ID" value="EPX75403.1"/>
    <property type="molecule type" value="Genomic_DNA"/>
</dbReference>
<reference evidence="4" key="1">
    <citation type="journal article" date="2014" name="Stand. Genomic Sci.">
        <title>Genome sequence of the exopolysaccharide-producing Salipiger mucosus type strain (DSM 16094(T)), a moderately halophilic member of the Roseobacter clade.</title>
        <authorList>
            <person name="Riedel T."/>
            <person name="Spring S."/>
            <person name="Fiebig A."/>
            <person name="Petersen J."/>
            <person name="Kyrpides N.C."/>
            <person name="Goker M."/>
            <person name="Klenk H.P."/>
        </authorList>
    </citation>
    <scope>NUCLEOTIDE SEQUENCE [LARGE SCALE GENOMIC DNA]</scope>
    <source>
        <strain evidence="4">DSM 16094</strain>
    </source>
</reference>
<accession>S9Q6Y1</accession>
<dbReference type="InterPro" id="IPR043129">
    <property type="entry name" value="ATPase_NBD"/>
</dbReference>
<dbReference type="InterPro" id="IPR036388">
    <property type="entry name" value="WH-like_DNA-bd_sf"/>
</dbReference>
<dbReference type="CDD" id="cd23763">
    <property type="entry name" value="ASKHA_ATPase_ROK"/>
    <property type="match status" value="1"/>
</dbReference>
<evidence type="ECO:0000256" key="2">
    <source>
        <dbReference type="SAM" id="MobiDB-lite"/>
    </source>
</evidence>